<evidence type="ECO:0000313" key="4">
    <source>
        <dbReference type="EMBL" id="KIW41082.1"/>
    </source>
</evidence>
<evidence type="ECO:0000256" key="2">
    <source>
        <dbReference type="SAM" id="MobiDB-lite"/>
    </source>
</evidence>
<dbReference type="GO" id="GO:0004497">
    <property type="term" value="F:monooxygenase activity"/>
    <property type="evidence" value="ECO:0007669"/>
    <property type="project" value="TreeGrafter"/>
</dbReference>
<dbReference type="VEuPathDB" id="FungiDB:PV06_06673"/>
<keyword evidence="1" id="KW-0560">Oxidoreductase</keyword>
<dbReference type="InterPro" id="IPR023753">
    <property type="entry name" value="FAD/NAD-binding_dom"/>
</dbReference>
<dbReference type="InterPro" id="IPR036188">
    <property type="entry name" value="FAD/NAD-bd_sf"/>
</dbReference>
<sequence length="617" mass="68279">MTVEVGPYAPRTSLETLLTQLPTSTTLAELDDKTATSFVNALGTLNEDILAAKPLWRDCFALTGSLRTFYTRESIVKVWTSTCASRKCEGFSFVSGRTRPVRMGHYQWLDVQFTFNLRGTPAAHCRGILSLICDEQGKWKIWLIRTVLDDLEGVSSVDEITWIDVGPEEERVVSSDQDNNGRNGATNGAKPLEESSSSETYDCVIVGAGQAGLSSAGRLQALGISSYVVLERNAKIGDSWMNRYDSTRLHTPREYSHLPFGRTFEGYQEYLTKYDLARGHREWARRTGVDQHVWCNTNLDSGSWDEERKIWLLQVTHGADRPRKTILSRHVIMAVGACGQIPVMPNLPGGHDFQGTVLHSADYRSSGSWKGKRGIVVGTANTAHDVAEDMVKAGLTSVTMVQKSRTYVIPGEFYKYVSDISYNTEIPTSEADFEGMSTPYAVLRLMSNAAFHSMASQDPARFDALEAVGFRVERYGDIWYQIGERAGGHYMDVGCSKLISTGLIKMKSDARITHFATTGLGFDDGTEVQADVVVFCTGFIGDAKADVVRIFGKDVASKVSDYWGFDEEGELRGAYKPTGHPALWYVGGTVGQARYFSRFVALQIKASLMGTPLPQYE</sequence>
<evidence type="ECO:0000259" key="3">
    <source>
        <dbReference type="Pfam" id="PF07992"/>
    </source>
</evidence>
<accession>A0A0D2BUG5</accession>
<dbReference type="EMBL" id="KN847337">
    <property type="protein sequence ID" value="KIW41082.1"/>
    <property type="molecule type" value="Genomic_DNA"/>
</dbReference>
<dbReference type="GO" id="GO:0050660">
    <property type="term" value="F:flavin adenine dinucleotide binding"/>
    <property type="evidence" value="ECO:0007669"/>
    <property type="project" value="TreeGrafter"/>
</dbReference>
<feature type="domain" description="FAD/NAD(P)-binding" evidence="3">
    <location>
        <begin position="201"/>
        <end position="406"/>
    </location>
</feature>
<reference evidence="4 5" key="1">
    <citation type="submission" date="2015-01" db="EMBL/GenBank/DDBJ databases">
        <title>The Genome Sequence of Exophiala oligosperma CBS72588.</title>
        <authorList>
            <consortium name="The Broad Institute Genomics Platform"/>
            <person name="Cuomo C."/>
            <person name="de Hoog S."/>
            <person name="Gorbushina A."/>
            <person name="Stielow B."/>
            <person name="Teixiera M."/>
            <person name="Abouelleil A."/>
            <person name="Chapman S.B."/>
            <person name="Priest M."/>
            <person name="Young S.K."/>
            <person name="Wortman J."/>
            <person name="Nusbaum C."/>
            <person name="Birren B."/>
        </authorList>
    </citation>
    <scope>NUCLEOTIDE SEQUENCE [LARGE SCALE GENOMIC DNA]</scope>
    <source>
        <strain evidence="4 5">CBS 72588</strain>
    </source>
</reference>
<dbReference type="Proteomes" id="UP000053342">
    <property type="component" value="Unassembled WGS sequence"/>
</dbReference>
<dbReference type="OrthoDB" id="74360at2759"/>
<dbReference type="Gene3D" id="3.50.50.60">
    <property type="entry name" value="FAD/NAD(P)-binding domain"/>
    <property type="match status" value="1"/>
</dbReference>
<proteinExistence type="predicted"/>
<organism evidence="4 5">
    <name type="scientific">Exophiala oligosperma</name>
    <dbReference type="NCBI Taxonomy" id="215243"/>
    <lineage>
        <taxon>Eukaryota</taxon>
        <taxon>Fungi</taxon>
        <taxon>Dikarya</taxon>
        <taxon>Ascomycota</taxon>
        <taxon>Pezizomycotina</taxon>
        <taxon>Eurotiomycetes</taxon>
        <taxon>Chaetothyriomycetidae</taxon>
        <taxon>Chaetothyriales</taxon>
        <taxon>Herpotrichiellaceae</taxon>
        <taxon>Exophiala</taxon>
    </lineage>
</organism>
<evidence type="ECO:0000313" key="5">
    <source>
        <dbReference type="Proteomes" id="UP000053342"/>
    </source>
</evidence>
<name>A0A0D2BUG5_9EURO</name>
<dbReference type="RefSeq" id="XP_016261298.1">
    <property type="nucleotide sequence ID" value="XM_016407818.1"/>
</dbReference>
<keyword evidence="5" id="KW-1185">Reference proteome</keyword>
<feature type="region of interest" description="Disordered" evidence="2">
    <location>
        <begin position="170"/>
        <end position="195"/>
    </location>
</feature>
<dbReference type="SUPFAM" id="SSF51905">
    <property type="entry name" value="FAD/NAD(P)-binding domain"/>
    <property type="match status" value="1"/>
</dbReference>
<evidence type="ECO:0000256" key="1">
    <source>
        <dbReference type="ARBA" id="ARBA00023002"/>
    </source>
</evidence>
<feature type="compositionally biased region" description="Polar residues" evidence="2">
    <location>
        <begin position="174"/>
        <end position="186"/>
    </location>
</feature>
<dbReference type="Pfam" id="PF07992">
    <property type="entry name" value="Pyr_redox_2"/>
    <property type="match status" value="1"/>
</dbReference>
<dbReference type="GeneID" id="27358747"/>
<dbReference type="AlphaFoldDB" id="A0A0D2BUG5"/>
<dbReference type="InterPro" id="IPR050982">
    <property type="entry name" value="Auxin_biosynth/cation_transpt"/>
</dbReference>
<protein>
    <recommendedName>
        <fullName evidence="3">FAD/NAD(P)-binding domain-containing protein</fullName>
    </recommendedName>
</protein>
<dbReference type="PANTHER" id="PTHR43539:SF68">
    <property type="entry name" value="FLAVIN-BINDING MONOOXYGENASE-LIKE PROTEIN (AFU_ORTHOLOGUE AFUA_4G09220)"/>
    <property type="match status" value="1"/>
</dbReference>
<gene>
    <name evidence="4" type="ORF">PV06_06673</name>
</gene>
<dbReference type="PANTHER" id="PTHR43539">
    <property type="entry name" value="FLAVIN-BINDING MONOOXYGENASE-LIKE PROTEIN (AFU_ORTHOLOGUE AFUA_4G09220)"/>
    <property type="match status" value="1"/>
</dbReference>
<dbReference type="HOGENOM" id="CLU_015676_3_0_1"/>